<protein>
    <submittedName>
        <fullName evidence="1">Uncharacterized protein</fullName>
    </submittedName>
</protein>
<name>A0AC61YA24_9FLAO</name>
<evidence type="ECO:0000313" key="1">
    <source>
        <dbReference type="EMBL" id="VVV01352.1"/>
    </source>
</evidence>
<sequence length="43" mass="5264">MFGFLFLYLIRKMANEVLSLSFQKIDKWKTDYTQNSILQKEKF</sequence>
<dbReference type="Proteomes" id="UP000356253">
    <property type="component" value="Unassembled WGS sequence"/>
</dbReference>
<organism evidence="1 2">
    <name type="scientific">Mesonia oceanica</name>
    <dbReference type="NCBI Taxonomy" id="2687242"/>
    <lineage>
        <taxon>Bacteria</taxon>
        <taxon>Pseudomonadati</taxon>
        <taxon>Bacteroidota</taxon>
        <taxon>Flavobacteriia</taxon>
        <taxon>Flavobacteriales</taxon>
        <taxon>Flavobacteriaceae</taxon>
        <taxon>Mesonia</taxon>
    </lineage>
</organism>
<dbReference type="EMBL" id="CABVMM010000010">
    <property type="protein sequence ID" value="VVV01352.1"/>
    <property type="molecule type" value="Genomic_DNA"/>
</dbReference>
<proteinExistence type="predicted"/>
<gene>
    <name evidence="1" type="ORF">FVB9532_02642</name>
</gene>
<accession>A0AC61YA24</accession>
<comment type="caution">
    <text evidence="1">The sequence shown here is derived from an EMBL/GenBank/DDBJ whole genome shotgun (WGS) entry which is preliminary data.</text>
</comment>
<keyword evidence="2" id="KW-1185">Reference proteome</keyword>
<evidence type="ECO:0000313" key="2">
    <source>
        <dbReference type="Proteomes" id="UP000356253"/>
    </source>
</evidence>
<reference evidence="1" key="1">
    <citation type="submission" date="2019-09" db="EMBL/GenBank/DDBJ databases">
        <authorList>
            <person name="Rodrigo-Torres L."/>
            <person name="Arahal R. D."/>
            <person name="Lucena T."/>
        </authorList>
    </citation>
    <scope>NUCLEOTIDE SEQUENCE</scope>
    <source>
        <strain evidence="1">ISS653</strain>
    </source>
</reference>